<feature type="chain" id="PRO_5032945853" evidence="1">
    <location>
        <begin position="20"/>
        <end position="938"/>
    </location>
</feature>
<dbReference type="Proteomes" id="UP000588068">
    <property type="component" value="Unassembled WGS sequence"/>
</dbReference>
<evidence type="ECO:0000313" key="3">
    <source>
        <dbReference type="Proteomes" id="UP000588068"/>
    </source>
</evidence>
<reference evidence="2 3" key="1">
    <citation type="submission" date="2020-08" db="EMBL/GenBank/DDBJ databases">
        <title>Genomic Encyclopedia of Type Strains, Phase IV (KMG-IV): sequencing the most valuable type-strain genomes for metagenomic binning, comparative biology and taxonomic classification.</title>
        <authorList>
            <person name="Goeker M."/>
        </authorList>
    </citation>
    <scope>NUCLEOTIDE SEQUENCE [LARGE SCALE GENOMIC DNA]</scope>
    <source>
        <strain evidence="2 3">DSM 26723</strain>
    </source>
</reference>
<sequence length="938" mass="103603">MKNRTRGLSCVLLSLTAFAASAQQAPSYRISSSSANAVTIERDDKRATFEPVFTVIRADADPQLGLSHFASTPGESLEGVNVENYPLPRWRAASGNGFTDVVYDAGVVTSIRATSSRPLDGGGVAWTFASDPNFTLDAEVRPVSGESPRISWRFTARKPGWYTVGYTGAPASDPSADDAFLQPLIWQEKRFPRAPLMTAESMGGLPLTLVTRDKMTYGLSVDPRESPYRLPTIANARFGVVLRNLKGEAQPSAFAPLLGQTDSKFAAGQSATFAVRPVIVAGDVNDAFAEVARTLFGFADIRQNVDQSLNATIDGMVDFAMDDAHSGWNADLRGFDYNTDVKGTVKVVSALHPLALALIQDDPEIYRLRALPITEFLMSRTKYLYNALPEEAGQNAARDMKGPAAEVSELAELYQMSHGQTPVFRHYALELAGKPRRLNLLMVSDGATFWDELALYRLTGDAARLAKARTLADAYIKARIDTPQRDFSDVHLDKGGQFWSDFAPRFVELFELWQETNEPRYLAAARAGARSYASYAWYFPKIPQGDVTVDRGGIAPVGLFTAKPDDKGIPTPEVALPAWQVSQIGLTPEAQTTYHLNPGVFLAHQAAYELRIAAATNDTFLHDAARSAIVGRYKTYPGYDINVRFSNVYARQDFQNRPFAQLNYNEIYYNHVWPHIALLTDYLMSDFETRSKGAILFPARYAQGYAYLRSKVYGDRAGKFMGEENVHLWMPRHIVSTDDPQANYLTGYGNGRFYLALSNESPKTRSVTVTLDRERVPYVPGRSYSARVWTDGKPSGTATVVNGIVKLQLSAKGLTAIAVDDLPVFKRLHADYFADTSKKTRAGGNGFRTDKTPVGDATAMFLSFAGQRDFYLWTSASDSDVREVRATLKDGRSERKLADRVHPFEFSAPTGADAIEYRLEFVRTDGTVVDGGWQTLSR</sequence>
<feature type="signal peptide" evidence="1">
    <location>
        <begin position="1"/>
        <end position="19"/>
    </location>
</feature>
<protein>
    <submittedName>
        <fullName evidence="2">Uncharacterized protein</fullName>
    </submittedName>
</protein>
<dbReference type="EMBL" id="JACHHZ010000001">
    <property type="protein sequence ID" value="MBB6091314.1"/>
    <property type="molecule type" value="Genomic_DNA"/>
</dbReference>
<gene>
    <name evidence="2" type="ORF">HNQ60_000160</name>
</gene>
<dbReference type="AlphaFoldDB" id="A0A841HFF8"/>
<keyword evidence="1" id="KW-0732">Signal</keyword>
<evidence type="ECO:0000313" key="2">
    <source>
        <dbReference type="EMBL" id="MBB6091314.1"/>
    </source>
</evidence>
<evidence type="ECO:0000256" key="1">
    <source>
        <dbReference type="SAM" id="SignalP"/>
    </source>
</evidence>
<name>A0A841HFF8_9GAMM</name>
<accession>A0A841HFF8</accession>
<comment type="caution">
    <text evidence="2">The sequence shown here is derived from an EMBL/GenBank/DDBJ whole genome shotgun (WGS) entry which is preliminary data.</text>
</comment>
<proteinExistence type="predicted"/>
<dbReference type="RefSeq" id="WP_184329120.1">
    <property type="nucleotide sequence ID" value="NZ_JACHHZ010000001.1"/>
</dbReference>
<keyword evidence="3" id="KW-1185">Reference proteome</keyword>
<organism evidence="2 3">
    <name type="scientific">Povalibacter uvarum</name>
    <dbReference type="NCBI Taxonomy" id="732238"/>
    <lineage>
        <taxon>Bacteria</taxon>
        <taxon>Pseudomonadati</taxon>
        <taxon>Pseudomonadota</taxon>
        <taxon>Gammaproteobacteria</taxon>
        <taxon>Steroidobacterales</taxon>
        <taxon>Steroidobacteraceae</taxon>
        <taxon>Povalibacter</taxon>
    </lineage>
</organism>